<keyword evidence="3" id="KW-1185">Reference proteome</keyword>
<reference evidence="2" key="1">
    <citation type="submission" date="2023-03" db="EMBL/GenBank/DDBJ databases">
        <title>Massive genome expansion in bonnet fungi (Mycena s.s.) driven by repeated elements and novel gene families across ecological guilds.</title>
        <authorList>
            <consortium name="Lawrence Berkeley National Laboratory"/>
            <person name="Harder C.B."/>
            <person name="Miyauchi S."/>
            <person name="Viragh M."/>
            <person name="Kuo A."/>
            <person name="Thoen E."/>
            <person name="Andreopoulos B."/>
            <person name="Lu D."/>
            <person name="Skrede I."/>
            <person name="Drula E."/>
            <person name="Henrissat B."/>
            <person name="Morin E."/>
            <person name="Kohler A."/>
            <person name="Barry K."/>
            <person name="LaButti K."/>
            <person name="Morin E."/>
            <person name="Salamov A."/>
            <person name="Lipzen A."/>
            <person name="Mereny Z."/>
            <person name="Hegedus B."/>
            <person name="Baldrian P."/>
            <person name="Stursova M."/>
            <person name="Weitz H."/>
            <person name="Taylor A."/>
            <person name="Grigoriev I.V."/>
            <person name="Nagy L.G."/>
            <person name="Martin F."/>
            <person name="Kauserud H."/>
        </authorList>
    </citation>
    <scope>NUCLEOTIDE SEQUENCE</scope>
    <source>
        <strain evidence="2">CBHHK067</strain>
    </source>
</reference>
<comment type="caution">
    <text evidence="2">The sequence shown here is derived from an EMBL/GenBank/DDBJ whole genome shotgun (WGS) entry which is preliminary data.</text>
</comment>
<evidence type="ECO:0000313" key="3">
    <source>
        <dbReference type="Proteomes" id="UP001221757"/>
    </source>
</evidence>
<evidence type="ECO:0000313" key="2">
    <source>
        <dbReference type="EMBL" id="KAJ7637804.1"/>
    </source>
</evidence>
<accession>A0AAD7C335</accession>
<feature type="region of interest" description="Disordered" evidence="1">
    <location>
        <begin position="102"/>
        <end position="123"/>
    </location>
</feature>
<evidence type="ECO:0000256" key="1">
    <source>
        <dbReference type="SAM" id="MobiDB-lite"/>
    </source>
</evidence>
<dbReference type="Proteomes" id="UP001221757">
    <property type="component" value="Unassembled WGS sequence"/>
</dbReference>
<dbReference type="EMBL" id="JARKIE010000450">
    <property type="protein sequence ID" value="KAJ7637804.1"/>
    <property type="molecule type" value="Genomic_DNA"/>
</dbReference>
<dbReference type="AlphaFoldDB" id="A0AAD7C335"/>
<name>A0AAD7C335_MYCRO</name>
<proteinExistence type="predicted"/>
<gene>
    <name evidence="2" type="ORF">B0H17DRAFT_1339482</name>
</gene>
<sequence>MQSPTALSPRKCGQFDRATNVFSGMSSPVNLGAEEAEPKWTGSIPSLFSPRCVRRKGCAVLSANHHHPHSVLRLSSHTHIPPQPGADKRFDTMYPEELDPVPTYAATDPSGAPPEYSPAASASNAPPVYSAADTFGAPTPPPRKRFWSVYNYVVQALWGDDLAPETIELGQL</sequence>
<protein>
    <submittedName>
        <fullName evidence="2">Uncharacterized protein</fullName>
    </submittedName>
</protein>
<organism evidence="2 3">
    <name type="scientific">Mycena rosella</name>
    <name type="common">Pink bonnet</name>
    <name type="synonym">Agaricus rosellus</name>
    <dbReference type="NCBI Taxonomy" id="1033263"/>
    <lineage>
        <taxon>Eukaryota</taxon>
        <taxon>Fungi</taxon>
        <taxon>Dikarya</taxon>
        <taxon>Basidiomycota</taxon>
        <taxon>Agaricomycotina</taxon>
        <taxon>Agaricomycetes</taxon>
        <taxon>Agaricomycetidae</taxon>
        <taxon>Agaricales</taxon>
        <taxon>Marasmiineae</taxon>
        <taxon>Mycenaceae</taxon>
        <taxon>Mycena</taxon>
    </lineage>
</organism>